<proteinExistence type="predicted"/>
<evidence type="ECO:0000313" key="1">
    <source>
        <dbReference type="EMBL" id="MDU9005434.1"/>
    </source>
</evidence>
<dbReference type="Proteomes" id="UP001255416">
    <property type="component" value="Unassembled WGS sequence"/>
</dbReference>
<name>A0ABU3VGX8_9RHOB</name>
<sequence length="79" mass="9002">MAGKTQKKSQTAKPDAFRIGDAEVVITQTDVREVLQINGRVEPYFKTDGGYRLKRDVYQKPAKSLRSAVERYLKAEEAR</sequence>
<accession>A0ABU3VGX8</accession>
<comment type="caution">
    <text evidence="1">The sequence shown here is derived from an EMBL/GenBank/DDBJ whole genome shotgun (WGS) entry which is preliminary data.</text>
</comment>
<organism evidence="1 2">
    <name type="scientific">Sedimentitalea todarodis</name>
    <dbReference type="NCBI Taxonomy" id="1631240"/>
    <lineage>
        <taxon>Bacteria</taxon>
        <taxon>Pseudomonadati</taxon>
        <taxon>Pseudomonadota</taxon>
        <taxon>Alphaproteobacteria</taxon>
        <taxon>Rhodobacterales</taxon>
        <taxon>Paracoccaceae</taxon>
        <taxon>Sedimentitalea</taxon>
    </lineage>
</organism>
<keyword evidence="2" id="KW-1185">Reference proteome</keyword>
<evidence type="ECO:0000313" key="2">
    <source>
        <dbReference type="Proteomes" id="UP001255416"/>
    </source>
</evidence>
<dbReference type="RefSeq" id="WP_316778797.1">
    <property type="nucleotide sequence ID" value="NZ_JASMWN010000014.1"/>
</dbReference>
<protein>
    <submittedName>
        <fullName evidence="1">Uncharacterized protein</fullName>
    </submittedName>
</protein>
<gene>
    <name evidence="1" type="ORF">QO231_16470</name>
</gene>
<dbReference type="EMBL" id="JASMWN010000014">
    <property type="protein sequence ID" value="MDU9005434.1"/>
    <property type="molecule type" value="Genomic_DNA"/>
</dbReference>
<reference evidence="2" key="1">
    <citation type="submission" date="2023-05" db="EMBL/GenBank/DDBJ databases">
        <title>Sedimentitalea sp. nov. JM2-8.</title>
        <authorList>
            <person name="Huang J."/>
        </authorList>
    </citation>
    <scope>NUCLEOTIDE SEQUENCE [LARGE SCALE GENOMIC DNA]</scope>
    <source>
        <strain evidence="2">KHS03</strain>
    </source>
</reference>